<comment type="caution">
    <text evidence="4">The sequence shown here is derived from an EMBL/GenBank/DDBJ whole genome shotgun (WGS) entry which is preliminary data.</text>
</comment>
<evidence type="ECO:0000256" key="2">
    <source>
        <dbReference type="SAM" id="Phobius"/>
    </source>
</evidence>
<feature type="region of interest" description="Disordered" evidence="1">
    <location>
        <begin position="119"/>
        <end position="142"/>
    </location>
</feature>
<reference evidence="4 5" key="1">
    <citation type="submission" date="2020-03" db="EMBL/GenBank/DDBJ databases">
        <authorList>
            <person name="Wang L."/>
            <person name="He N."/>
            <person name="Li Y."/>
            <person name="Fang Y."/>
            <person name="Zhang F."/>
        </authorList>
    </citation>
    <scope>NUCLEOTIDE SEQUENCE [LARGE SCALE GENOMIC DNA]</scope>
    <source>
        <strain evidence="4 5">36D10-4-7</strain>
    </source>
</reference>
<evidence type="ECO:0000313" key="5">
    <source>
        <dbReference type="Proteomes" id="UP000732399"/>
    </source>
</evidence>
<protein>
    <submittedName>
        <fullName evidence="4">SPOR domain-containing protein</fullName>
    </submittedName>
</protein>
<organism evidence="4 5">
    <name type="scientific">Sphingomonas corticis</name>
    <dbReference type="NCBI Taxonomy" id="2722791"/>
    <lineage>
        <taxon>Bacteria</taxon>
        <taxon>Pseudomonadati</taxon>
        <taxon>Pseudomonadota</taxon>
        <taxon>Alphaproteobacteria</taxon>
        <taxon>Sphingomonadales</taxon>
        <taxon>Sphingomonadaceae</taxon>
        <taxon>Sphingomonas</taxon>
    </lineage>
</organism>
<accession>A0ABX1CQB6</accession>
<evidence type="ECO:0000313" key="4">
    <source>
        <dbReference type="EMBL" id="NJR80145.1"/>
    </source>
</evidence>
<dbReference type="InterPro" id="IPR007730">
    <property type="entry name" value="SPOR-like_dom"/>
</dbReference>
<dbReference type="Pfam" id="PF05036">
    <property type="entry name" value="SPOR"/>
    <property type="match status" value="1"/>
</dbReference>
<evidence type="ECO:0000256" key="1">
    <source>
        <dbReference type="SAM" id="MobiDB-lite"/>
    </source>
</evidence>
<keyword evidence="2" id="KW-0472">Membrane</keyword>
<feature type="transmembrane region" description="Helical" evidence="2">
    <location>
        <begin position="34"/>
        <end position="53"/>
    </location>
</feature>
<feature type="compositionally biased region" description="Low complexity" evidence="1">
    <location>
        <begin position="119"/>
        <end position="134"/>
    </location>
</feature>
<dbReference type="Proteomes" id="UP000732399">
    <property type="component" value="Unassembled WGS sequence"/>
</dbReference>
<keyword evidence="5" id="KW-1185">Reference proteome</keyword>
<dbReference type="Gene3D" id="3.30.70.1070">
    <property type="entry name" value="Sporulation related repeat"/>
    <property type="match status" value="1"/>
</dbReference>
<sequence length="246" mass="24817">MTAADDYGFRDEDRLPWLESAEPEQPEGPGIGRILLLVVLGLVLLGAIIYGIYRMQSSRGGGGSGELIAAQEGDYKVRPDDPGGLKVEGEGDSAIAASAGVNQSAAIDLRAVPETPVTRRAPAATPTIAASPAAGKANTTASVPPAAAPLRAQKPMAAPTAPVPGAASGGSLVQLGAFPTEAAANTAWSAIARRFGYVAQLGKSVARAEVNGRTVFRLRVNAGSAGAAADICARLKVAGEGCFVTS</sequence>
<name>A0ABX1CQB6_9SPHN</name>
<dbReference type="EMBL" id="JAAVJH010000013">
    <property type="protein sequence ID" value="NJR80145.1"/>
    <property type="molecule type" value="Genomic_DNA"/>
</dbReference>
<gene>
    <name evidence="4" type="ORF">HBH26_16305</name>
</gene>
<keyword evidence="2" id="KW-0812">Transmembrane</keyword>
<proteinExistence type="predicted"/>
<evidence type="ECO:0000259" key="3">
    <source>
        <dbReference type="PROSITE" id="PS51724"/>
    </source>
</evidence>
<keyword evidence="2" id="KW-1133">Transmembrane helix</keyword>
<feature type="domain" description="SPOR" evidence="3">
    <location>
        <begin position="165"/>
        <end position="246"/>
    </location>
</feature>
<dbReference type="InterPro" id="IPR036680">
    <property type="entry name" value="SPOR-like_sf"/>
</dbReference>
<dbReference type="PROSITE" id="PS51724">
    <property type="entry name" value="SPOR"/>
    <property type="match status" value="1"/>
</dbReference>
<dbReference type="RefSeq" id="WP_168135700.1">
    <property type="nucleotide sequence ID" value="NZ_JAAVJH010000013.1"/>
</dbReference>
<dbReference type="SUPFAM" id="SSF110997">
    <property type="entry name" value="Sporulation related repeat"/>
    <property type="match status" value="1"/>
</dbReference>